<evidence type="ECO:0000256" key="1">
    <source>
        <dbReference type="SAM" id="SignalP"/>
    </source>
</evidence>
<dbReference type="InterPro" id="IPR036249">
    <property type="entry name" value="Thioredoxin-like_sf"/>
</dbReference>
<evidence type="ECO:0000313" key="3">
    <source>
        <dbReference type="Proteomes" id="UP000094329"/>
    </source>
</evidence>
<dbReference type="RefSeq" id="WP_069313390.1">
    <property type="nucleotide sequence ID" value="NZ_MDTU01000001.1"/>
</dbReference>
<sequence length="287" mass="32680">MRSLFALNLLCLIFLITGCQSTINKNTSKQPPAIQPAQVKAYLKKHPEFTQTFYNNWQKSQQQIKNKQQQNDYNQLVQQLFKQDLFFSLGNPSAKITLASFIDYSSIQSKHALKIINQLISKDKNIKIIIIPLATSPLAQTLTRLAFNAKAQGKLNQFHQALIKTTGLITNKDQRSIAKNLALNSRPLPKQYQQRSIRYITGLKLQSLPSYIIGFSEQAAVRPPLTITGKTNLYYLQGILKKYRETEKSRLAKILKEKKKDKPKPAIIVTEISTTPNSSLRNRPQIN</sequence>
<keyword evidence="1" id="KW-0732">Signal</keyword>
<evidence type="ECO:0000313" key="2">
    <source>
        <dbReference type="EMBL" id="ODN43592.1"/>
    </source>
</evidence>
<feature type="chain" id="PRO_5047190628" evidence="1">
    <location>
        <begin position="22"/>
        <end position="287"/>
    </location>
</feature>
<accession>A0ABX3A406</accession>
<organism evidence="2 3">
    <name type="scientific">Piscirickettsia litoralis</name>
    <dbReference type="NCBI Taxonomy" id="1891921"/>
    <lineage>
        <taxon>Bacteria</taxon>
        <taxon>Pseudomonadati</taxon>
        <taxon>Pseudomonadota</taxon>
        <taxon>Gammaproteobacteria</taxon>
        <taxon>Thiotrichales</taxon>
        <taxon>Piscirickettsiaceae</taxon>
        <taxon>Piscirickettsia</taxon>
    </lineage>
</organism>
<proteinExistence type="predicted"/>
<name>A0ABX3A406_9GAMM</name>
<dbReference type="SUPFAM" id="SSF52833">
    <property type="entry name" value="Thioredoxin-like"/>
    <property type="match status" value="1"/>
</dbReference>
<dbReference type="PROSITE" id="PS51257">
    <property type="entry name" value="PROKAR_LIPOPROTEIN"/>
    <property type="match status" value="1"/>
</dbReference>
<dbReference type="Gene3D" id="3.40.30.10">
    <property type="entry name" value="Glutaredoxin"/>
    <property type="match status" value="1"/>
</dbReference>
<keyword evidence="3" id="KW-1185">Reference proteome</keyword>
<reference evidence="2 3" key="1">
    <citation type="submission" date="2016-08" db="EMBL/GenBank/DDBJ databases">
        <title>Draft genome sequence of Candidatus Piscirickettsia litoralis, from seawater.</title>
        <authorList>
            <person name="Wan X."/>
            <person name="Lee A.J."/>
            <person name="Hou S."/>
            <person name="Donachie S.P."/>
        </authorList>
    </citation>
    <scope>NUCLEOTIDE SEQUENCE [LARGE SCALE GENOMIC DNA]</scope>
    <source>
        <strain evidence="2 3">Y2</strain>
    </source>
</reference>
<comment type="caution">
    <text evidence="2">The sequence shown here is derived from an EMBL/GenBank/DDBJ whole genome shotgun (WGS) entry which is preliminary data.</text>
</comment>
<protein>
    <submittedName>
        <fullName evidence="2">Uncharacterized protein</fullName>
    </submittedName>
</protein>
<dbReference type="EMBL" id="MDTU01000001">
    <property type="protein sequence ID" value="ODN43592.1"/>
    <property type="molecule type" value="Genomic_DNA"/>
</dbReference>
<gene>
    <name evidence="2" type="ORF">BGC07_12565</name>
</gene>
<dbReference type="Proteomes" id="UP000094329">
    <property type="component" value="Unassembled WGS sequence"/>
</dbReference>
<feature type="signal peptide" evidence="1">
    <location>
        <begin position="1"/>
        <end position="21"/>
    </location>
</feature>